<dbReference type="EMBL" id="JBHRZS010000002">
    <property type="protein sequence ID" value="MFC3878701.1"/>
    <property type="molecule type" value="Genomic_DNA"/>
</dbReference>
<dbReference type="Pfam" id="PF22725">
    <property type="entry name" value="GFO_IDH_MocA_C3"/>
    <property type="match status" value="1"/>
</dbReference>
<feature type="domain" description="Gfo/Idh/MocA-like oxidoreductase N-terminal" evidence="1">
    <location>
        <begin position="24"/>
        <end position="142"/>
    </location>
</feature>
<organism evidence="3 4">
    <name type="scientific">Algoriphagus namhaensis</name>
    <dbReference type="NCBI Taxonomy" id="915353"/>
    <lineage>
        <taxon>Bacteria</taxon>
        <taxon>Pseudomonadati</taxon>
        <taxon>Bacteroidota</taxon>
        <taxon>Cytophagia</taxon>
        <taxon>Cytophagales</taxon>
        <taxon>Cyclobacteriaceae</taxon>
        <taxon>Algoriphagus</taxon>
    </lineage>
</organism>
<evidence type="ECO:0000259" key="2">
    <source>
        <dbReference type="Pfam" id="PF22725"/>
    </source>
</evidence>
<dbReference type="PANTHER" id="PTHR43377:SF1">
    <property type="entry name" value="BILIVERDIN REDUCTASE A"/>
    <property type="match status" value="1"/>
</dbReference>
<evidence type="ECO:0000313" key="3">
    <source>
        <dbReference type="EMBL" id="MFC3878701.1"/>
    </source>
</evidence>
<evidence type="ECO:0000259" key="1">
    <source>
        <dbReference type="Pfam" id="PF01408"/>
    </source>
</evidence>
<dbReference type="InterPro" id="IPR000683">
    <property type="entry name" value="Gfo/Idh/MocA-like_OxRdtase_N"/>
</dbReference>
<comment type="caution">
    <text evidence="3">The sequence shown here is derived from an EMBL/GenBank/DDBJ whole genome shotgun (WGS) entry which is preliminary data.</text>
</comment>
<dbReference type="Proteomes" id="UP001595805">
    <property type="component" value="Unassembled WGS sequence"/>
</dbReference>
<accession>A0ABV8AP61</accession>
<dbReference type="PANTHER" id="PTHR43377">
    <property type="entry name" value="BILIVERDIN REDUCTASE A"/>
    <property type="match status" value="1"/>
</dbReference>
<dbReference type="RefSeq" id="WP_377902413.1">
    <property type="nucleotide sequence ID" value="NZ_JBHRZS010000002.1"/>
</dbReference>
<keyword evidence="4" id="KW-1185">Reference proteome</keyword>
<dbReference type="SUPFAM" id="SSF51735">
    <property type="entry name" value="NAD(P)-binding Rossmann-fold domains"/>
    <property type="match status" value="1"/>
</dbReference>
<protein>
    <submittedName>
        <fullName evidence="3">Gfo/Idh/MocA family protein</fullName>
    </submittedName>
</protein>
<gene>
    <name evidence="3" type="ORF">ACFOSV_00850</name>
</gene>
<dbReference type="InterPro" id="IPR051450">
    <property type="entry name" value="Gfo/Idh/MocA_Oxidoreductases"/>
</dbReference>
<reference evidence="4" key="1">
    <citation type="journal article" date="2019" name="Int. J. Syst. Evol. Microbiol.">
        <title>The Global Catalogue of Microorganisms (GCM) 10K type strain sequencing project: providing services to taxonomists for standard genome sequencing and annotation.</title>
        <authorList>
            <consortium name="The Broad Institute Genomics Platform"/>
            <consortium name="The Broad Institute Genome Sequencing Center for Infectious Disease"/>
            <person name="Wu L."/>
            <person name="Ma J."/>
        </authorList>
    </citation>
    <scope>NUCLEOTIDE SEQUENCE [LARGE SCALE GENOMIC DNA]</scope>
    <source>
        <strain evidence="4">CCUG 60523</strain>
    </source>
</reference>
<sequence length="365" mass="41007">MRLFLLIGLLLLFQGISLGQEKLKVAVAGLTHGHVGWVLDAHRKGDLEILGIAEANRELAERLCNNYGISTDLIYPNLELLLEKIQPEAITAFGNTFDHLAVVQKAAPKGVHVMVEKPLAVSLEHGLEMQSLAKSHGIHLLTNYETSWYPTNHFAKELTQKGEIGDIRKVVVRDGHRGPKKIGVGKEFLDWLTDPELNGGGALMDFGCYGANLMTWLTEGERPRSVTALTQQLQPENNRNVDDEATILVQYPDKLLIIEASWNWPMGRKDMEIYGLIGAIYADNRNDLRVRIAEGYDGYSEEKMNLPELESPYRDPFELLKSVVREEIILPKFDLYSLENNMLVMEILQAAKESATTGKTIFLEK</sequence>
<dbReference type="Gene3D" id="3.30.360.10">
    <property type="entry name" value="Dihydrodipicolinate Reductase, domain 2"/>
    <property type="match status" value="1"/>
</dbReference>
<evidence type="ECO:0000313" key="4">
    <source>
        <dbReference type="Proteomes" id="UP001595805"/>
    </source>
</evidence>
<name>A0ABV8AP61_9BACT</name>
<dbReference type="InterPro" id="IPR055170">
    <property type="entry name" value="GFO_IDH_MocA-like_dom"/>
</dbReference>
<proteinExistence type="predicted"/>
<feature type="domain" description="GFO/IDH/MocA-like oxidoreductase" evidence="2">
    <location>
        <begin position="155"/>
        <end position="279"/>
    </location>
</feature>
<dbReference type="SUPFAM" id="SSF55347">
    <property type="entry name" value="Glyceraldehyde-3-phosphate dehydrogenase-like, C-terminal domain"/>
    <property type="match status" value="1"/>
</dbReference>
<dbReference type="InterPro" id="IPR036291">
    <property type="entry name" value="NAD(P)-bd_dom_sf"/>
</dbReference>
<dbReference type="Pfam" id="PF01408">
    <property type="entry name" value="GFO_IDH_MocA"/>
    <property type="match status" value="1"/>
</dbReference>
<dbReference type="Gene3D" id="3.40.50.720">
    <property type="entry name" value="NAD(P)-binding Rossmann-like Domain"/>
    <property type="match status" value="1"/>
</dbReference>